<comment type="caution">
    <text evidence="1">The sequence shown here is derived from an EMBL/GenBank/DDBJ whole genome shotgun (WGS) entry which is preliminary data.</text>
</comment>
<evidence type="ECO:0000313" key="1">
    <source>
        <dbReference type="EMBL" id="KAJ8990306.1"/>
    </source>
</evidence>
<reference evidence="1" key="1">
    <citation type="submission" date="2023-01" db="EMBL/GenBank/DDBJ databases">
        <title>Exophiala dermititidis isolated from Cystic Fibrosis Patient.</title>
        <authorList>
            <person name="Kurbessoian T."/>
            <person name="Crocker A."/>
            <person name="Murante D."/>
            <person name="Hogan D.A."/>
            <person name="Stajich J.E."/>
        </authorList>
    </citation>
    <scope>NUCLEOTIDE SEQUENCE</scope>
    <source>
        <strain evidence="1">Ex8</strain>
    </source>
</reference>
<accession>A0AAN6ERR2</accession>
<dbReference type="EMBL" id="JAJGCB010000011">
    <property type="protein sequence ID" value="KAJ8990306.1"/>
    <property type="molecule type" value="Genomic_DNA"/>
</dbReference>
<proteinExistence type="predicted"/>
<name>A0AAN6ERR2_EXODE</name>
<organism evidence="1 2">
    <name type="scientific">Exophiala dermatitidis</name>
    <name type="common">Black yeast-like fungus</name>
    <name type="synonym">Wangiella dermatitidis</name>
    <dbReference type="NCBI Taxonomy" id="5970"/>
    <lineage>
        <taxon>Eukaryota</taxon>
        <taxon>Fungi</taxon>
        <taxon>Dikarya</taxon>
        <taxon>Ascomycota</taxon>
        <taxon>Pezizomycotina</taxon>
        <taxon>Eurotiomycetes</taxon>
        <taxon>Chaetothyriomycetidae</taxon>
        <taxon>Chaetothyriales</taxon>
        <taxon>Herpotrichiellaceae</taxon>
        <taxon>Exophiala</taxon>
    </lineage>
</organism>
<sequence>MPQLTSITVGGPAISFNSPRVQMTGDNWIDTESIHESMRKTKEKQTITVCCPDAIYRLQTCIHIVTDGQRDGSVSCTAPREPAARQGAETIGDARSFANHPLGNVDWHSLMSASVLNEEDWVWVLPGRPVARIGWSQYP</sequence>
<evidence type="ECO:0000313" key="2">
    <source>
        <dbReference type="Proteomes" id="UP001161757"/>
    </source>
</evidence>
<dbReference type="AlphaFoldDB" id="A0AAN6ERR2"/>
<dbReference type="Proteomes" id="UP001161757">
    <property type="component" value="Unassembled WGS sequence"/>
</dbReference>
<protein>
    <submittedName>
        <fullName evidence="1">Uncharacterized protein</fullName>
    </submittedName>
</protein>
<gene>
    <name evidence="1" type="ORF">HRR80_005792</name>
</gene>